<dbReference type="EMBL" id="DVLW01000174">
    <property type="protein sequence ID" value="HIT94791.1"/>
    <property type="molecule type" value="Genomic_DNA"/>
</dbReference>
<dbReference type="InterPro" id="IPR027417">
    <property type="entry name" value="P-loop_NTPase"/>
</dbReference>
<dbReference type="Proteomes" id="UP000824160">
    <property type="component" value="Unassembled WGS sequence"/>
</dbReference>
<evidence type="ECO:0000313" key="6">
    <source>
        <dbReference type="EMBL" id="HIT94791.1"/>
    </source>
</evidence>
<dbReference type="PANTHER" id="PTHR43776">
    <property type="entry name" value="TRANSPORT ATP-BINDING PROTEIN"/>
    <property type="match status" value="1"/>
</dbReference>
<reference evidence="6" key="2">
    <citation type="journal article" date="2021" name="PeerJ">
        <title>Extensive microbial diversity within the chicken gut microbiome revealed by metagenomics and culture.</title>
        <authorList>
            <person name="Gilroy R."/>
            <person name="Ravi A."/>
            <person name="Getino M."/>
            <person name="Pursley I."/>
            <person name="Horton D.L."/>
            <person name="Alikhan N.F."/>
            <person name="Baker D."/>
            <person name="Gharbi K."/>
            <person name="Hall N."/>
            <person name="Watson M."/>
            <person name="Adriaenssens E.M."/>
            <person name="Foster-Nyarko E."/>
            <person name="Jarju S."/>
            <person name="Secka A."/>
            <person name="Antonio M."/>
            <person name="Oren A."/>
            <person name="Chaudhuri R.R."/>
            <person name="La Ragione R."/>
            <person name="Hildebrand F."/>
            <person name="Pallen M.J."/>
        </authorList>
    </citation>
    <scope>NUCLEOTIDE SEQUENCE</scope>
    <source>
        <strain evidence="6">ChiBcec7-5410</strain>
    </source>
</reference>
<evidence type="ECO:0000313" key="7">
    <source>
        <dbReference type="Proteomes" id="UP000824160"/>
    </source>
</evidence>
<dbReference type="PROSITE" id="PS50893">
    <property type="entry name" value="ABC_TRANSPORTER_2"/>
    <property type="match status" value="1"/>
</dbReference>
<dbReference type="FunFam" id="3.40.50.300:FF:000016">
    <property type="entry name" value="Oligopeptide ABC transporter ATP-binding component"/>
    <property type="match status" value="1"/>
</dbReference>
<evidence type="ECO:0000256" key="4">
    <source>
        <dbReference type="ARBA" id="ARBA00022840"/>
    </source>
</evidence>
<dbReference type="GO" id="GO:0055085">
    <property type="term" value="P:transmembrane transport"/>
    <property type="evidence" value="ECO:0007669"/>
    <property type="project" value="UniProtKB-ARBA"/>
</dbReference>
<dbReference type="InterPro" id="IPR003439">
    <property type="entry name" value="ABC_transporter-like_ATP-bd"/>
</dbReference>
<organism evidence="6 7">
    <name type="scientific">Candidatus Faecivivens stercoripullorum</name>
    <dbReference type="NCBI Taxonomy" id="2840805"/>
    <lineage>
        <taxon>Bacteria</taxon>
        <taxon>Bacillati</taxon>
        <taxon>Bacillota</taxon>
        <taxon>Clostridia</taxon>
        <taxon>Eubacteriales</taxon>
        <taxon>Oscillospiraceae</taxon>
        <taxon>Oscillospiraceae incertae sedis</taxon>
        <taxon>Candidatus Faecivivens</taxon>
    </lineage>
</organism>
<accession>A0A9D1H761</accession>
<protein>
    <submittedName>
        <fullName evidence="6">ABC transporter ATP-binding protein</fullName>
    </submittedName>
</protein>
<keyword evidence="2" id="KW-0813">Transport</keyword>
<dbReference type="AlphaFoldDB" id="A0A9D1H761"/>
<dbReference type="SMART" id="SM00382">
    <property type="entry name" value="AAA"/>
    <property type="match status" value="1"/>
</dbReference>
<dbReference type="Pfam" id="PF08352">
    <property type="entry name" value="oligo_HPY"/>
    <property type="match status" value="1"/>
</dbReference>
<dbReference type="Gene3D" id="3.40.50.300">
    <property type="entry name" value="P-loop containing nucleotide triphosphate hydrolases"/>
    <property type="match status" value="1"/>
</dbReference>
<dbReference type="NCBIfam" id="TIGR01727">
    <property type="entry name" value="oligo_HPY"/>
    <property type="match status" value="1"/>
</dbReference>
<dbReference type="InterPro" id="IPR003593">
    <property type="entry name" value="AAA+_ATPase"/>
</dbReference>
<dbReference type="InterPro" id="IPR013563">
    <property type="entry name" value="Oligopep_ABC_C"/>
</dbReference>
<feature type="domain" description="ABC transporter" evidence="5">
    <location>
        <begin position="10"/>
        <end position="257"/>
    </location>
</feature>
<dbReference type="InterPro" id="IPR050319">
    <property type="entry name" value="ABC_transp_ATP-bind"/>
</dbReference>
<evidence type="ECO:0000256" key="2">
    <source>
        <dbReference type="ARBA" id="ARBA00022448"/>
    </source>
</evidence>
<evidence type="ECO:0000256" key="1">
    <source>
        <dbReference type="ARBA" id="ARBA00005417"/>
    </source>
</evidence>
<dbReference type="GO" id="GO:0005524">
    <property type="term" value="F:ATP binding"/>
    <property type="evidence" value="ECO:0007669"/>
    <property type="project" value="UniProtKB-KW"/>
</dbReference>
<sequence length="319" mass="35592">MAETRQEPVLQLERVIKKYAVSGKELTAVNSVSLTVQQGETVAIVGESGCGKSTLVRMVTGIEPVTEGSIRVLGKELSSPEKQLSRQEWQELRRRMQLVLQNPSGAISPRMRIDRFLREPFINWRLCEKEQISSRIEELLHRVELDENVLHKFPHQLSGGELQRIVIARALAVSPSLLVCDEPTSALDVSIQAQVIALLERLRREQGMTILFVSHDIALMGKFADQIVVMYLGNIVEKLPASQLKNAVHPYTKALINAIFQPGKENVSVLEGDPPSPLDRPTGCPFYGRCPVSCPDCAVTSPELREYGQDHFVSCFLTK</sequence>
<dbReference type="SUPFAM" id="SSF52540">
    <property type="entry name" value="P-loop containing nucleoside triphosphate hydrolases"/>
    <property type="match status" value="1"/>
</dbReference>
<dbReference type="GO" id="GO:0015833">
    <property type="term" value="P:peptide transport"/>
    <property type="evidence" value="ECO:0007669"/>
    <property type="project" value="InterPro"/>
</dbReference>
<dbReference type="PROSITE" id="PS00211">
    <property type="entry name" value="ABC_TRANSPORTER_1"/>
    <property type="match status" value="1"/>
</dbReference>
<name>A0A9D1H761_9FIRM</name>
<proteinExistence type="inferred from homology"/>
<comment type="caution">
    <text evidence="6">The sequence shown here is derived from an EMBL/GenBank/DDBJ whole genome shotgun (WGS) entry which is preliminary data.</text>
</comment>
<dbReference type="CDD" id="cd03257">
    <property type="entry name" value="ABC_NikE_OppD_transporters"/>
    <property type="match status" value="1"/>
</dbReference>
<evidence type="ECO:0000256" key="3">
    <source>
        <dbReference type="ARBA" id="ARBA00022741"/>
    </source>
</evidence>
<keyword evidence="3" id="KW-0547">Nucleotide-binding</keyword>
<reference evidence="6" key="1">
    <citation type="submission" date="2020-10" db="EMBL/GenBank/DDBJ databases">
        <authorList>
            <person name="Gilroy R."/>
        </authorList>
    </citation>
    <scope>NUCLEOTIDE SEQUENCE</scope>
    <source>
        <strain evidence="6">ChiBcec7-5410</strain>
    </source>
</reference>
<comment type="similarity">
    <text evidence="1">Belongs to the ABC transporter superfamily.</text>
</comment>
<keyword evidence="4 6" id="KW-0067">ATP-binding</keyword>
<evidence type="ECO:0000259" key="5">
    <source>
        <dbReference type="PROSITE" id="PS50893"/>
    </source>
</evidence>
<gene>
    <name evidence="6" type="ORF">IAC43_06365</name>
</gene>
<dbReference type="PANTHER" id="PTHR43776:SF8">
    <property type="entry name" value="ABC TRANSPORTER, ATP-BINDING PROTEIN"/>
    <property type="match status" value="1"/>
</dbReference>
<dbReference type="InterPro" id="IPR017871">
    <property type="entry name" value="ABC_transporter-like_CS"/>
</dbReference>
<dbReference type="Pfam" id="PF00005">
    <property type="entry name" value="ABC_tran"/>
    <property type="match status" value="1"/>
</dbReference>
<dbReference type="GO" id="GO:0016887">
    <property type="term" value="F:ATP hydrolysis activity"/>
    <property type="evidence" value="ECO:0007669"/>
    <property type="project" value="InterPro"/>
</dbReference>